<evidence type="ECO:0000313" key="1">
    <source>
        <dbReference type="EMBL" id="KZP03354.1"/>
    </source>
</evidence>
<name>A0A167TWF8_9AGAM</name>
<reference evidence="1 2" key="1">
    <citation type="journal article" date="2016" name="Mol. Biol. Evol.">
        <title>Comparative Genomics of Early-Diverging Mushroom-Forming Fungi Provides Insights into the Origins of Lignocellulose Decay Capabilities.</title>
        <authorList>
            <person name="Nagy L.G."/>
            <person name="Riley R."/>
            <person name="Tritt A."/>
            <person name="Adam C."/>
            <person name="Daum C."/>
            <person name="Floudas D."/>
            <person name="Sun H."/>
            <person name="Yadav J.S."/>
            <person name="Pangilinan J."/>
            <person name="Larsson K.H."/>
            <person name="Matsuura K."/>
            <person name="Barry K."/>
            <person name="Labutti K."/>
            <person name="Kuo R."/>
            <person name="Ohm R.A."/>
            <person name="Bhattacharya S.S."/>
            <person name="Shirouzu T."/>
            <person name="Yoshinaga Y."/>
            <person name="Martin F.M."/>
            <person name="Grigoriev I.V."/>
            <person name="Hibbett D.S."/>
        </authorList>
    </citation>
    <scope>NUCLEOTIDE SEQUENCE [LARGE SCALE GENOMIC DNA]</scope>
    <source>
        <strain evidence="1 2">CBS 109695</strain>
    </source>
</reference>
<proteinExistence type="predicted"/>
<sequence>MVQLPEQLVLSLTPAPLLERIWGSFKYIWADIQREQASAGQLRALVRSIAQLLGVLYDQDCLGNLKDSDSAPLDELYGVLENINQFLFKLQTNGEPLKLLLSKCDRVAQIDAYQDKILVCARAFKIPQLFDMEAVQTAIDDGRAADQKALFERFDVMEKDNEQLEKGLDIQHSDIKAMAVSIRRYLKNEPQLGEDRQRQFLELVNRHLSHIIRRARMPDGETCDWMVSKYDVEFGQEPIGTGGL</sequence>
<keyword evidence="2" id="KW-1185">Reference proteome</keyword>
<organism evidence="1 2">
    <name type="scientific">Athelia psychrophila</name>
    <dbReference type="NCBI Taxonomy" id="1759441"/>
    <lineage>
        <taxon>Eukaryota</taxon>
        <taxon>Fungi</taxon>
        <taxon>Dikarya</taxon>
        <taxon>Basidiomycota</taxon>
        <taxon>Agaricomycotina</taxon>
        <taxon>Agaricomycetes</taxon>
        <taxon>Agaricomycetidae</taxon>
        <taxon>Atheliales</taxon>
        <taxon>Atheliaceae</taxon>
        <taxon>Athelia</taxon>
    </lineage>
</organism>
<dbReference type="OrthoDB" id="10261027at2759"/>
<dbReference type="EMBL" id="KV418091">
    <property type="protein sequence ID" value="KZP03354.1"/>
    <property type="molecule type" value="Genomic_DNA"/>
</dbReference>
<dbReference type="AlphaFoldDB" id="A0A167TWF8"/>
<evidence type="ECO:0000313" key="2">
    <source>
        <dbReference type="Proteomes" id="UP000076532"/>
    </source>
</evidence>
<dbReference type="STRING" id="436010.A0A167TWF8"/>
<gene>
    <name evidence="1" type="ORF">FIBSPDRAFT_969072</name>
</gene>
<accession>A0A167TWF8</accession>
<dbReference type="Proteomes" id="UP000076532">
    <property type="component" value="Unassembled WGS sequence"/>
</dbReference>
<protein>
    <submittedName>
        <fullName evidence="1">Uncharacterized protein</fullName>
    </submittedName>
</protein>